<keyword evidence="2" id="KW-0808">Transferase</keyword>
<dbReference type="InterPro" id="IPR051083">
    <property type="entry name" value="GrpII_Intron_Splice-Mob/Def"/>
</dbReference>
<organism evidence="2 3">
    <name type="scientific">Staphylococcus coagulans</name>
    <dbReference type="NCBI Taxonomy" id="74706"/>
    <lineage>
        <taxon>Bacteria</taxon>
        <taxon>Bacillati</taxon>
        <taxon>Bacillota</taxon>
        <taxon>Bacilli</taxon>
        <taxon>Bacillales</taxon>
        <taxon>Staphylococcaceae</taxon>
        <taxon>Staphylococcus</taxon>
    </lineage>
</organism>
<dbReference type="RefSeq" id="WP_182281234.1">
    <property type="nucleotide sequence ID" value="NZ_JABTCO010000008.1"/>
</dbReference>
<dbReference type="PROSITE" id="PS50878">
    <property type="entry name" value="RT_POL"/>
    <property type="match status" value="1"/>
</dbReference>
<dbReference type="Proteomes" id="UP000524893">
    <property type="component" value="Unassembled WGS sequence"/>
</dbReference>
<dbReference type="GO" id="GO:0003964">
    <property type="term" value="F:RNA-directed DNA polymerase activity"/>
    <property type="evidence" value="ECO:0007669"/>
    <property type="project" value="UniProtKB-KW"/>
</dbReference>
<dbReference type="EMBL" id="JABTCN010000051">
    <property type="protein sequence ID" value="MBA8777439.1"/>
    <property type="molecule type" value="Genomic_DNA"/>
</dbReference>
<dbReference type="AlphaFoldDB" id="A0A9X0PHR1"/>
<dbReference type="InterPro" id="IPR000477">
    <property type="entry name" value="RT_dom"/>
</dbReference>
<proteinExistence type="predicted"/>
<keyword evidence="2" id="KW-0548">Nucleotidyltransferase</keyword>
<comment type="caution">
    <text evidence="2">The sequence shown here is derived from an EMBL/GenBank/DDBJ whole genome shotgun (WGS) entry which is preliminary data.</text>
</comment>
<evidence type="ECO:0000259" key="1">
    <source>
        <dbReference type="PROSITE" id="PS50878"/>
    </source>
</evidence>
<dbReference type="PANTHER" id="PTHR34047">
    <property type="entry name" value="NUCLEAR INTRON MATURASE 1, MITOCHONDRIAL-RELATED"/>
    <property type="match status" value="1"/>
</dbReference>
<reference evidence="2 3" key="1">
    <citation type="journal article" date="2020" name="Access Microbiol">
        <title>Isolation and genome sequencing of Staphylococcus schleiferi subspecies coagulans from Antarctic seals.</title>
        <authorList>
            <person name="Foster G."/>
            <person name="Robb A."/>
            <person name="Paterson G.K."/>
        </authorList>
    </citation>
    <scope>NUCLEOTIDE SEQUENCE [LARGE SCALE GENOMIC DNA]</scope>
    <source>
        <strain evidence="2 3">M615/02/4</strain>
    </source>
</reference>
<evidence type="ECO:0000313" key="2">
    <source>
        <dbReference type="EMBL" id="MBA8777439.1"/>
    </source>
</evidence>
<dbReference type="CDD" id="cd01646">
    <property type="entry name" value="RT_Bac_retron_I"/>
    <property type="match status" value="1"/>
</dbReference>
<keyword evidence="2" id="KW-0695">RNA-directed DNA polymerase</keyword>
<feature type="domain" description="Reverse transcriptase" evidence="1">
    <location>
        <begin position="56"/>
        <end position="325"/>
    </location>
</feature>
<evidence type="ECO:0000313" key="3">
    <source>
        <dbReference type="Proteomes" id="UP000524893"/>
    </source>
</evidence>
<protein>
    <submittedName>
        <fullName evidence="2">RNA-directed DNA polymerase</fullName>
    </submittedName>
</protein>
<name>A0A9X0PHR1_9STAP</name>
<dbReference type="Pfam" id="PF00078">
    <property type="entry name" value="RVT_1"/>
    <property type="match status" value="1"/>
</dbReference>
<sequence>MGDKRDILDMTNIEARNFFLKQESYFNCELPSYFNFEKLLKFCYENIQKSYSEGNHVNSHFSKKEARKSDKVNCIIYANKDGKYEWRPLEIINPYLYCELVYLITEEQNWKKIVARFKENLTTNIIVAGLPVESKNKNKDKKSQILNWWSLVEQKSLELALEYKKVIHLDISNCYGSIYTHSIAWALHDKELAKDKMNNNDLLGNKIDNIIRTMHSGQTNGIPQGSVLMDFLAELVLSYCDKLLIKSLNNKELENCKYKIIRYRDDYRIFSNSKSVIEKVTKDLNDVLMTMNFKLNSKKTKYYEDTVLSSIKRDKIECQRLESIIYYKENNKYSFKLNCQKHLLQILLFSKEFSNSGSVSKMLDEFNKYRHEEILSIKDKEKIQCISIITEIMQNNFRAIPICVSILSKILNSLKSEDKKKLINFVIDKFNGTPNVDLLNIWLQRLTLTFDVSIEYETALCQLISDHTVNIFDTDWVKPNKYKVNDQDIINYGQIKNLKKVIDSGEVSIFYEDYLM</sequence>
<accession>A0A9X0PHR1</accession>
<gene>
    <name evidence="2" type="ORF">HR081_11220</name>
</gene>